<dbReference type="EC" id="1.1.1.179" evidence="3"/>
<organism evidence="8 9">
    <name type="scientific">Chloropicon primus</name>
    <dbReference type="NCBI Taxonomy" id="1764295"/>
    <lineage>
        <taxon>Eukaryota</taxon>
        <taxon>Viridiplantae</taxon>
        <taxon>Chlorophyta</taxon>
        <taxon>Chloropicophyceae</taxon>
        <taxon>Chloropicales</taxon>
        <taxon>Chloropicaceae</taxon>
        <taxon>Chloropicon</taxon>
    </lineage>
</organism>
<accession>A0A5B8MSL6</accession>
<dbReference type="InterPro" id="IPR036291">
    <property type="entry name" value="NAD(P)-bd_dom_sf"/>
</dbReference>
<dbReference type="SUPFAM" id="SSF51735">
    <property type="entry name" value="NAD(P)-binding Rossmann-fold domains"/>
    <property type="match status" value="1"/>
</dbReference>
<feature type="domain" description="GFO/IDH/MocA-like oxidoreductase" evidence="7">
    <location>
        <begin position="131"/>
        <end position="247"/>
    </location>
</feature>
<evidence type="ECO:0000256" key="4">
    <source>
        <dbReference type="ARBA" id="ARBA00042988"/>
    </source>
</evidence>
<evidence type="ECO:0000256" key="1">
    <source>
        <dbReference type="ARBA" id="ARBA00010928"/>
    </source>
</evidence>
<dbReference type="Proteomes" id="UP000316726">
    <property type="component" value="Chromosome 7"/>
</dbReference>
<dbReference type="EMBL" id="CP031040">
    <property type="protein sequence ID" value="QDZ22390.1"/>
    <property type="molecule type" value="Genomic_DNA"/>
</dbReference>
<dbReference type="Gene3D" id="3.30.360.10">
    <property type="entry name" value="Dihydrodipicolinate Reductase, domain 2"/>
    <property type="match status" value="1"/>
</dbReference>
<protein>
    <recommendedName>
        <fullName evidence="3">D-xylose 1-dehydrogenase (NADP(+), D-xylono-1,5-lactone-forming)</fullName>
        <ecNumber evidence="3">1.1.1.179</ecNumber>
    </recommendedName>
    <alternativeName>
        <fullName evidence="4">D-xylose-NADP dehydrogenase</fullName>
    </alternativeName>
</protein>
<reference evidence="8 9" key="1">
    <citation type="submission" date="2018-07" db="EMBL/GenBank/DDBJ databases">
        <title>The complete nuclear genome of the prasinophyte Chloropicon primus (CCMP1205).</title>
        <authorList>
            <person name="Pombert J.-F."/>
            <person name="Otis C."/>
            <person name="Turmel M."/>
            <person name="Lemieux C."/>
        </authorList>
    </citation>
    <scope>NUCLEOTIDE SEQUENCE [LARGE SCALE GENOMIC DNA]</scope>
    <source>
        <strain evidence="8 9">CCMP1205</strain>
    </source>
</reference>
<evidence type="ECO:0000259" key="7">
    <source>
        <dbReference type="Pfam" id="PF22725"/>
    </source>
</evidence>
<dbReference type="Pfam" id="PF01408">
    <property type="entry name" value="GFO_IDH_MocA"/>
    <property type="match status" value="1"/>
</dbReference>
<name>A0A5B8MSL6_9CHLO</name>
<comment type="catalytic activity">
    <reaction evidence="5">
        <text>D-xylose + NADP(+) = D-xylono-1,5-lactone + NADPH + H(+)</text>
        <dbReference type="Rhea" id="RHEA:22000"/>
        <dbReference type="ChEBI" id="CHEBI:15378"/>
        <dbReference type="ChEBI" id="CHEBI:15867"/>
        <dbReference type="ChEBI" id="CHEBI:53455"/>
        <dbReference type="ChEBI" id="CHEBI:57783"/>
        <dbReference type="ChEBI" id="CHEBI:58349"/>
        <dbReference type="EC" id="1.1.1.179"/>
    </reaction>
</comment>
<dbReference type="Pfam" id="PF22725">
    <property type="entry name" value="GFO_IDH_MocA_C3"/>
    <property type="match status" value="1"/>
</dbReference>
<evidence type="ECO:0000259" key="6">
    <source>
        <dbReference type="Pfam" id="PF01408"/>
    </source>
</evidence>
<dbReference type="GO" id="GO:0000166">
    <property type="term" value="F:nucleotide binding"/>
    <property type="evidence" value="ECO:0007669"/>
    <property type="project" value="InterPro"/>
</dbReference>
<dbReference type="InterPro" id="IPR050984">
    <property type="entry name" value="Gfo/Idh/MocA_domain"/>
</dbReference>
<dbReference type="Gene3D" id="3.40.50.720">
    <property type="entry name" value="NAD(P)-binding Rossmann-like Domain"/>
    <property type="match status" value="1"/>
</dbReference>
<dbReference type="SUPFAM" id="SSF55347">
    <property type="entry name" value="Glyceraldehyde-3-phosphate dehydrogenase-like, C-terminal domain"/>
    <property type="match status" value="1"/>
</dbReference>
<dbReference type="STRING" id="1764295.A0A5B8MSL6"/>
<evidence type="ECO:0000256" key="2">
    <source>
        <dbReference type="ARBA" id="ARBA00023002"/>
    </source>
</evidence>
<dbReference type="PANTHER" id="PTHR22604:SF105">
    <property type="entry name" value="TRANS-1,2-DIHYDROBENZENE-1,2-DIOL DEHYDROGENASE"/>
    <property type="match status" value="1"/>
</dbReference>
<evidence type="ECO:0000256" key="3">
    <source>
        <dbReference type="ARBA" id="ARBA00038984"/>
    </source>
</evidence>
<dbReference type="GO" id="GO:0047837">
    <property type="term" value="F:D-xylose 1-dehydrogenase (NADP+) activity"/>
    <property type="evidence" value="ECO:0007669"/>
    <property type="project" value="UniProtKB-EC"/>
</dbReference>
<evidence type="ECO:0000313" key="8">
    <source>
        <dbReference type="EMBL" id="QDZ22390.1"/>
    </source>
</evidence>
<dbReference type="AlphaFoldDB" id="A0A5B8MSL6"/>
<dbReference type="InterPro" id="IPR055170">
    <property type="entry name" value="GFO_IDH_MocA-like_dom"/>
</dbReference>
<keyword evidence="9" id="KW-1185">Reference proteome</keyword>
<keyword evidence="2" id="KW-0560">Oxidoreductase</keyword>
<feature type="domain" description="Gfo/Idh/MocA-like oxidoreductase N-terminal" evidence="6">
    <location>
        <begin position="4"/>
        <end position="121"/>
    </location>
</feature>
<dbReference type="OrthoDB" id="2129491at2759"/>
<comment type="similarity">
    <text evidence="1">Belongs to the Gfo/Idh/MocA family.</text>
</comment>
<dbReference type="InterPro" id="IPR000683">
    <property type="entry name" value="Gfo/Idh/MocA-like_OxRdtase_N"/>
</dbReference>
<evidence type="ECO:0000256" key="5">
    <source>
        <dbReference type="ARBA" id="ARBA00049233"/>
    </source>
</evidence>
<gene>
    <name evidence="8" type="ORF">A3770_07p49080</name>
</gene>
<proteinExistence type="inferred from homology"/>
<sequence length="342" mass="37945">MKDVRWGIAGCGKISHDFTNALTFNKSNVVACAARSETSSKRFAETFGIPKHYGGYDGLLEDGEVDVVYIGTIHTTHCELVMKALDKGKHVLCEKPIGMNGREVRKMVALAKEKNLFLMEGMWTRCFPATRKIASLLETGELGEVITCTADLGFSIPFEVKRLYELEMGGGGLLDLGVYPLAWLLLAFGDQELKSVNACASLHESGADMTGVITLRFGKEGVGSASYSSRSETQKELHINCTKGSIRVRGCWSSHTPERVEVRRDEAGEADVFEFPIEKNFPIPMNFGNSEGFVNECRHVEECLRGGKLESNFWSLQETLKSHDIVDEIRKMLGVTYPQDQE</sequence>
<dbReference type="PANTHER" id="PTHR22604">
    <property type="entry name" value="OXIDOREDUCTASES"/>
    <property type="match status" value="1"/>
</dbReference>
<evidence type="ECO:0000313" key="9">
    <source>
        <dbReference type="Proteomes" id="UP000316726"/>
    </source>
</evidence>